<dbReference type="AlphaFoldDB" id="A0A9W8CSJ8"/>
<name>A0A9W8CSJ8_9FUNG</name>
<evidence type="ECO:0000313" key="3">
    <source>
        <dbReference type="Proteomes" id="UP001149813"/>
    </source>
</evidence>
<dbReference type="EMBL" id="JANBOJ010000142">
    <property type="protein sequence ID" value="KAJ1721902.1"/>
    <property type="molecule type" value="Genomic_DNA"/>
</dbReference>
<organism evidence="2 3">
    <name type="scientific">Coemansia erecta</name>
    <dbReference type="NCBI Taxonomy" id="147472"/>
    <lineage>
        <taxon>Eukaryota</taxon>
        <taxon>Fungi</taxon>
        <taxon>Fungi incertae sedis</taxon>
        <taxon>Zoopagomycota</taxon>
        <taxon>Kickxellomycotina</taxon>
        <taxon>Kickxellomycetes</taxon>
        <taxon>Kickxellales</taxon>
        <taxon>Kickxellaceae</taxon>
        <taxon>Coemansia</taxon>
    </lineage>
</organism>
<keyword evidence="3" id="KW-1185">Reference proteome</keyword>
<evidence type="ECO:0000313" key="2">
    <source>
        <dbReference type="EMBL" id="KAJ1721902.1"/>
    </source>
</evidence>
<feature type="compositionally biased region" description="Low complexity" evidence="1">
    <location>
        <begin position="43"/>
        <end position="56"/>
    </location>
</feature>
<protein>
    <submittedName>
        <fullName evidence="2">Uncharacterized protein</fullName>
    </submittedName>
</protein>
<feature type="region of interest" description="Disordered" evidence="1">
    <location>
        <begin position="24"/>
        <end position="56"/>
    </location>
</feature>
<proteinExistence type="predicted"/>
<comment type="caution">
    <text evidence="2">The sequence shown here is derived from an EMBL/GenBank/DDBJ whole genome shotgun (WGS) entry which is preliminary data.</text>
</comment>
<feature type="compositionally biased region" description="Basic and acidic residues" evidence="1">
    <location>
        <begin position="26"/>
        <end position="42"/>
    </location>
</feature>
<gene>
    <name evidence="2" type="ORF">LPJ53_003622</name>
</gene>
<reference evidence="2" key="1">
    <citation type="submission" date="2022-07" db="EMBL/GenBank/DDBJ databases">
        <title>Phylogenomic reconstructions and comparative analyses of Kickxellomycotina fungi.</title>
        <authorList>
            <person name="Reynolds N.K."/>
            <person name="Stajich J.E."/>
            <person name="Barry K."/>
            <person name="Grigoriev I.V."/>
            <person name="Crous P."/>
            <person name="Smith M.E."/>
        </authorList>
    </citation>
    <scope>NUCLEOTIDE SEQUENCE</scope>
    <source>
        <strain evidence="2">NBRC 32514</strain>
    </source>
</reference>
<dbReference type="OrthoDB" id="5544218at2759"/>
<sequence length="216" mass="22862">MLTGFVQLWLFDCTAIPPPKSLGDIPIHDAGDAKDNEKEVAEHAGTATHSHAGHSAPRAPTWFQGHVFASPQASAAAADPGGQQRQYALLGVPAMTPPPIHGCMISDHDTPAYYDVYLSAYSDSGSELRICARNVERSGGSGDAVELRLERAAQTSHGDMRGVQVAQTLKLSTARMLAGDQARAHLEKYARDALAAYDENGVGSDVVVCLGAISLR</sequence>
<accession>A0A9W8CSJ8</accession>
<dbReference type="Proteomes" id="UP001149813">
    <property type="component" value="Unassembled WGS sequence"/>
</dbReference>
<evidence type="ECO:0000256" key="1">
    <source>
        <dbReference type="SAM" id="MobiDB-lite"/>
    </source>
</evidence>